<dbReference type="EMBL" id="AEEN01000010">
    <property type="protein sequence ID" value="EFM32082.1"/>
    <property type="molecule type" value="Genomic_DNA"/>
</dbReference>
<name>E0PP97_STRMT</name>
<evidence type="ECO:0000313" key="1">
    <source>
        <dbReference type="EMBL" id="EFM32082.1"/>
    </source>
</evidence>
<protein>
    <submittedName>
        <fullName evidence="1">Uncharacterized protein</fullName>
    </submittedName>
</protein>
<proteinExistence type="predicted"/>
<evidence type="ECO:0000313" key="2">
    <source>
        <dbReference type="Proteomes" id="UP000003823"/>
    </source>
</evidence>
<sequence length="49" mass="5953">MMLLLYHFWGNLKDEKESFPLHCQERLDITPTSFFYQKENNTGLDIEQM</sequence>
<dbReference type="Proteomes" id="UP000003823">
    <property type="component" value="Unassembled WGS sequence"/>
</dbReference>
<dbReference type="AlphaFoldDB" id="E0PP97"/>
<dbReference type="HOGENOM" id="CLU_3141276_0_0_9"/>
<reference evidence="1 2" key="1">
    <citation type="submission" date="2010-07" db="EMBL/GenBank/DDBJ databases">
        <authorList>
            <person name="Muzny D."/>
            <person name="Qin X."/>
            <person name="Deng J."/>
            <person name="Jiang H."/>
            <person name="Liu Y."/>
            <person name="Qu J."/>
            <person name="Song X.-Z."/>
            <person name="Zhang L."/>
            <person name="Thornton R."/>
            <person name="Coyle M."/>
            <person name="Francisco L."/>
            <person name="Jackson L."/>
            <person name="Javaid M."/>
            <person name="Korchina V."/>
            <person name="Kovar C."/>
            <person name="Mata R."/>
            <person name="Mathew T."/>
            <person name="Ngo R."/>
            <person name="Nguyen L."/>
            <person name="Nguyen N."/>
            <person name="Okwuonu G."/>
            <person name="Ongeri F."/>
            <person name="Pham C."/>
            <person name="Simmons D."/>
            <person name="Wilczek-Boney K."/>
            <person name="Hale W."/>
            <person name="Jakkamsetti A."/>
            <person name="Pham P."/>
            <person name="Ruth R."/>
            <person name="San Lucas F."/>
            <person name="Warren J."/>
            <person name="Zhang J."/>
            <person name="Zhao Z."/>
            <person name="Zhou C."/>
            <person name="Zhu D."/>
            <person name="Lee S."/>
            <person name="Bess C."/>
            <person name="Blankenburg K."/>
            <person name="Forbes L."/>
            <person name="Fu Q."/>
            <person name="Gubbala S."/>
            <person name="Hirani K."/>
            <person name="Jayaseelan J.C."/>
            <person name="Lara F."/>
            <person name="Munidasa M."/>
            <person name="Palculict T."/>
            <person name="Patil S."/>
            <person name="Pu L.-L."/>
            <person name="Saada N."/>
            <person name="Tang L."/>
            <person name="Weissenberger G."/>
            <person name="Zhu Y."/>
            <person name="Hemphill L."/>
            <person name="Shang Y."/>
            <person name="Youmans B."/>
            <person name="Ayvaz T."/>
            <person name="Ross M."/>
            <person name="Santibanez J."/>
            <person name="Aqrawi P."/>
            <person name="Gross S."/>
            <person name="Joshi V."/>
            <person name="Fowler G."/>
            <person name="Nazareth L."/>
            <person name="Reid J."/>
            <person name="Worley K."/>
            <person name="Petrosino J."/>
            <person name="Highlander S."/>
            <person name="Gibbs R."/>
        </authorList>
    </citation>
    <scope>NUCLEOTIDE SEQUENCE [LARGE SCALE GENOMIC DNA]</scope>
    <source>
        <strain evidence="1 2">ATCC 6249</strain>
    </source>
</reference>
<accession>E0PP97</accession>
<comment type="caution">
    <text evidence="1">The sequence shown here is derived from an EMBL/GenBank/DDBJ whole genome shotgun (WGS) entry which is preliminary data.</text>
</comment>
<organism evidence="1 2">
    <name type="scientific">Streptococcus mitis ATCC 6249</name>
    <dbReference type="NCBI Taxonomy" id="864567"/>
    <lineage>
        <taxon>Bacteria</taxon>
        <taxon>Bacillati</taxon>
        <taxon>Bacillota</taxon>
        <taxon>Bacilli</taxon>
        <taxon>Lactobacillales</taxon>
        <taxon>Streptococcaceae</taxon>
        <taxon>Streptococcus</taxon>
        <taxon>Streptococcus mitis group</taxon>
    </lineage>
</organism>
<gene>
    <name evidence="1" type="ORF">HMPREF8571_0364</name>
</gene>